<feature type="transmembrane region" description="Helical" evidence="1">
    <location>
        <begin position="12"/>
        <end position="30"/>
    </location>
</feature>
<dbReference type="PANTHER" id="PTHR30336:SF4">
    <property type="entry name" value="ENVELOPE BIOGENESIS FACTOR ELYC"/>
    <property type="match status" value="1"/>
</dbReference>
<dbReference type="Gene3D" id="3.40.50.620">
    <property type="entry name" value="HUPs"/>
    <property type="match status" value="1"/>
</dbReference>
<dbReference type="EMBL" id="QGGB01000002">
    <property type="protein sequence ID" value="PWN07792.1"/>
    <property type="molecule type" value="Genomic_DNA"/>
</dbReference>
<dbReference type="GO" id="GO:0000270">
    <property type="term" value="P:peptidoglycan metabolic process"/>
    <property type="evidence" value="ECO:0007669"/>
    <property type="project" value="TreeGrafter"/>
</dbReference>
<evidence type="ECO:0000313" key="4">
    <source>
        <dbReference type="Proteomes" id="UP000245533"/>
    </source>
</evidence>
<dbReference type="RefSeq" id="WP_109644281.1">
    <property type="nucleotide sequence ID" value="NZ_QGGB01000002.1"/>
</dbReference>
<keyword evidence="1" id="KW-1133">Transmembrane helix</keyword>
<gene>
    <name evidence="3" type="ORF">DDZ15_01910</name>
</gene>
<dbReference type="OrthoDB" id="9782395at2"/>
<dbReference type="CDD" id="cd06259">
    <property type="entry name" value="YdcF-like"/>
    <property type="match status" value="1"/>
</dbReference>
<keyword evidence="4" id="KW-1185">Reference proteome</keyword>
<accession>A0A316TY84</accession>
<evidence type="ECO:0000313" key="3">
    <source>
        <dbReference type="EMBL" id="PWN07792.1"/>
    </source>
</evidence>
<comment type="caution">
    <text evidence="3">The sequence shown here is derived from an EMBL/GenBank/DDBJ whole genome shotgun (WGS) entry which is preliminary data.</text>
</comment>
<dbReference type="Pfam" id="PF02698">
    <property type="entry name" value="DUF218"/>
    <property type="match status" value="1"/>
</dbReference>
<feature type="domain" description="DUF218" evidence="2">
    <location>
        <begin position="83"/>
        <end position="217"/>
    </location>
</feature>
<dbReference type="AlphaFoldDB" id="A0A316TY84"/>
<dbReference type="GO" id="GO:0005886">
    <property type="term" value="C:plasma membrane"/>
    <property type="evidence" value="ECO:0007669"/>
    <property type="project" value="TreeGrafter"/>
</dbReference>
<evidence type="ECO:0000259" key="2">
    <source>
        <dbReference type="Pfam" id="PF02698"/>
    </source>
</evidence>
<protein>
    <recommendedName>
        <fullName evidence="2">DUF218 domain-containing protein</fullName>
    </recommendedName>
</protein>
<keyword evidence="1" id="KW-0472">Membrane</keyword>
<dbReference type="InterPro" id="IPR051599">
    <property type="entry name" value="Cell_Envelope_Assoc"/>
</dbReference>
<dbReference type="GO" id="GO:0043164">
    <property type="term" value="P:Gram-negative-bacterium-type cell wall biogenesis"/>
    <property type="evidence" value="ECO:0007669"/>
    <property type="project" value="TreeGrafter"/>
</dbReference>
<organism evidence="3 4">
    <name type="scientific">Rhodohalobacter mucosus</name>
    <dbReference type="NCBI Taxonomy" id="2079485"/>
    <lineage>
        <taxon>Bacteria</taxon>
        <taxon>Pseudomonadati</taxon>
        <taxon>Balneolota</taxon>
        <taxon>Balneolia</taxon>
        <taxon>Balneolales</taxon>
        <taxon>Balneolaceae</taxon>
        <taxon>Rhodohalobacter</taxon>
    </lineage>
</organism>
<feature type="transmembrane region" description="Helical" evidence="1">
    <location>
        <begin position="37"/>
        <end position="62"/>
    </location>
</feature>
<name>A0A316TY84_9BACT</name>
<dbReference type="PANTHER" id="PTHR30336">
    <property type="entry name" value="INNER MEMBRANE PROTEIN, PROBABLE PERMEASE"/>
    <property type="match status" value="1"/>
</dbReference>
<evidence type="ECO:0000256" key="1">
    <source>
        <dbReference type="SAM" id="Phobius"/>
    </source>
</evidence>
<dbReference type="InterPro" id="IPR003848">
    <property type="entry name" value="DUF218"/>
</dbReference>
<keyword evidence="1" id="KW-0812">Transmembrane</keyword>
<reference evidence="3 4" key="1">
    <citation type="submission" date="2018-05" db="EMBL/GenBank/DDBJ databases">
        <title>Rhodohalobacter halophilus gen. nov., sp. nov., a moderately halophilic member of the family Balneolaceae.</title>
        <authorList>
            <person name="Liu Z.-W."/>
        </authorList>
    </citation>
    <scope>NUCLEOTIDE SEQUENCE [LARGE SCALE GENOMIC DNA]</scope>
    <source>
        <strain evidence="3 4">8A47</strain>
    </source>
</reference>
<sequence length="257" mass="29504">MLESVVKFMIDPLNILLIMIMVTVICRFNHREKLYRWMVWVSIFWFLLISTPMLPFTLINFLEDQYSPVIISDLDNREAEYHIVILGGGHGIDENLPANSKLSLNALGRLNEGIRLHRKLPNSKLVLSGFSASGGTTQAEMLQKTAHLLGVRTEDTILQNEPANTRQEAEFYSRRFGNRNEVIVVTSASHMKRAVMLFRHYGIDPTPSPTNFRLKGSWKTKWFGFPSIQNIVYMRLGIYEFSAILHVKTLGLKNSYE</sequence>
<proteinExistence type="predicted"/>
<dbReference type="InterPro" id="IPR014729">
    <property type="entry name" value="Rossmann-like_a/b/a_fold"/>
</dbReference>
<dbReference type="Proteomes" id="UP000245533">
    <property type="component" value="Unassembled WGS sequence"/>
</dbReference>